<evidence type="ECO:0000313" key="1">
    <source>
        <dbReference type="EMBL" id="EJK44884.1"/>
    </source>
</evidence>
<accession>K0R1Q4</accession>
<dbReference type="EMBL" id="AGNL01049096">
    <property type="protein sequence ID" value="EJK44884.1"/>
    <property type="molecule type" value="Genomic_DNA"/>
</dbReference>
<organism evidence="1 2">
    <name type="scientific">Thalassiosira oceanica</name>
    <name type="common">Marine diatom</name>
    <dbReference type="NCBI Taxonomy" id="159749"/>
    <lineage>
        <taxon>Eukaryota</taxon>
        <taxon>Sar</taxon>
        <taxon>Stramenopiles</taxon>
        <taxon>Ochrophyta</taxon>
        <taxon>Bacillariophyta</taxon>
        <taxon>Coscinodiscophyceae</taxon>
        <taxon>Thalassiosirophycidae</taxon>
        <taxon>Thalassiosirales</taxon>
        <taxon>Thalassiosiraceae</taxon>
        <taxon>Thalassiosira</taxon>
    </lineage>
</organism>
<gene>
    <name evidence="1" type="ORF">THAOC_36542</name>
</gene>
<reference evidence="1 2" key="1">
    <citation type="journal article" date="2012" name="Genome Biol.">
        <title>Genome and low-iron response of an oceanic diatom adapted to chronic iron limitation.</title>
        <authorList>
            <person name="Lommer M."/>
            <person name="Specht M."/>
            <person name="Roy A.S."/>
            <person name="Kraemer L."/>
            <person name="Andreson R."/>
            <person name="Gutowska M.A."/>
            <person name="Wolf J."/>
            <person name="Bergner S.V."/>
            <person name="Schilhabel M.B."/>
            <person name="Klostermeier U.C."/>
            <person name="Beiko R.G."/>
            <person name="Rosenstiel P."/>
            <person name="Hippler M."/>
            <person name="Laroche J."/>
        </authorList>
    </citation>
    <scope>NUCLEOTIDE SEQUENCE [LARGE SCALE GENOMIC DNA]</scope>
    <source>
        <strain evidence="1 2">CCMP1005</strain>
    </source>
</reference>
<name>K0R1Q4_THAOC</name>
<dbReference type="AlphaFoldDB" id="K0R1Q4"/>
<protein>
    <submittedName>
        <fullName evidence="1">Uncharacterized protein</fullName>
    </submittedName>
</protein>
<sequence length="110" mass="11499">MCYSYLVEISLALTSGSSPPASTACHLRPGYQSQGVAVGAGVFGPSVCPGDIVLKKVTCKAIKLGGNGKTSKAWVLGGFHQPSETEARRLGTQNDGLVRESRRTRSCGMV</sequence>
<proteinExistence type="predicted"/>
<dbReference type="Proteomes" id="UP000266841">
    <property type="component" value="Unassembled WGS sequence"/>
</dbReference>
<evidence type="ECO:0000313" key="2">
    <source>
        <dbReference type="Proteomes" id="UP000266841"/>
    </source>
</evidence>
<feature type="non-terminal residue" evidence="1">
    <location>
        <position position="110"/>
    </location>
</feature>
<comment type="caution">
    <text evidence="1">The sequence shown here is derived from an EMBL/GenBank/DDBJ whole genome shotgun (WGS) entry which is preliminary data.</text>
</comment>
<keyword evidence="2" id="KW-1185">Reference proteome</keyword>